<feature type="transmembrane region" description="Helical" evidence="1">
    <location>
        <begin position="63"/>
        <end position="84"/>
    </location>
</feature>
<dbReference type="CDD" id="cd09084">
    <property type="entry name" value="EEP-2"/>
    <property type="match status" value="1"/>
</dbReference>
<feature type="transmembrane region" description="Helical" evidence="1">
    <location>
        <begin position="31"/>
        <end position="57"/>
    </location>
</feature>
<feature type="transmembrane region" description="Helical" evidence="1">
    <location>
        <begin position="6"/>
        <end position="24"/>
    </location>
</feature>
<feature type="domain" description="Endonuclease/exonuclease/phosphatase" evidence="2">
    <location>
        <begin position="99"/>
        <end position="335"/>
    </location>
</feature>
<organism evidence="3 4">
    <name type="scientific">Agaribacillus aureus</name>
    <dbReference type="NCBI Taxonomy" id="3051825"/>
    <lineage>
        <taxon>Bacteria</taxon>
        <taxon>Pseudomonadati</taxon>
        <taxon>Bacteroidota</taxon>
        <taxon>Cytophagia</taxon>
        <taxon>Cytophagales</taxon>
        <taxon>Splendidivirgaceae</taxon>
        <taxon>Agaribacillus</taxon>
    </lineage>
</organism>
<dbReference type="PANTHER" id="PTHR14859">
    <property type="entry name" value="CALCOFLUOR WHITE HYPERSENSITIVE PROTEIN PRECURSOR"/>
    <property type="match status" value="1"/>
</dbReference>
<keyword evidence="3" id="KW-0378">Hydrolase</keyword>
<dbReference type="InterPro" id="IPR005135">
    <property type="entry name" value="Endo/exonuclease/phosphatase"/>
</dbReference>
<keyword evidence="3" id="KW-0255">Endonuclease</keyword>
<keyword evidence="1" id="KW-1133">Transmembrane helix</keyword>
<evidence type="ECO:0000313" key="3">
    <source>
        <dbReference type="EMBL" id="MDN5211584.1"/>
    </source>
</evidence>
<dbReference type="RefSeq" id="WP_346756914.1">
    <property type="nucleotide sequence ID" value="NZ_JAUJEB010000001.1"/>
</dbReference>
<evidence type="ECO:0000313" key="4">
    <source>
        <dbReference type="Proteomes" id="UP001172083"/>
    </source>
</evidence>
<accession>A0ABT8L1G1</accession>
<dbReference type="PANTHER" id="PTHR14859:SF15">
    <property type="entry name" value="ENDONUCLEASE_EXONUCLEASE_PHOSPHATASE DOMAIN-CONTAINING PROTEIN"/>
    <property type="match status" value="1"/>
</dbReference>
<keyword evidence="3" id="KW-0540">Nuclease</keyword>
<dbReference type="Proteomes" id="UP001172083">
    <property type="component" value="Unassembled WGS sequence"/>
</dbReference>
<sequence>MVNWPFILKLNIVLAILTALALLSPFISPGIFWLFGFLSYGIPLMLFINAGFATWWIFKKSKYALISLVLLLTGGIYLNRVFVFHQNSNGAGHRDLKVLSYNVRYFNAGQDSRRKSEAGLSQMVGEISQLQSHIMCFQEFYNNDRSSFANTKDYFLKKGYKNFQFGDINIANKNNAGLAIFSRLPMVRKGDVTFGTGHGNKAIFTDLVYDADTIRVYNVHFHSLSLSEDPGLLQLFGQLKYGFSVRPTEVDKLIAHIGAAPYPVILCGDFNDLPFSYTYQQFNGFLQNSFEKAGQGFGWTYNGKIPFVRIDNQFSDLRFTVSDHKVLKDFSYTDHFPILVAYKFPL</sequence>
<keyword evidence="4" id="KW-1185">Reference proteome</keyword>
<keyword evidence="1" id="KW-0472">Membrane</keyword>
<reference evidence="3" key="1">
    <citation type="submission" date="2023-06" db="EMBL/GenBank/DDBJ databases">
        <title>Genomic of Agaribacillus aureum.</title>
        <authorList>
            <person name="Wang G."/>
        </authorList>
    </citation>
    <scope>NUCLEOTIDE SEQUENCE</scope>
    <source>
        <strain evidence="3">BMA12</strain>
    </source>
</reference>
<protein>
    <submittedName>
        <fullName evidence="3">Endonuclease/exonuclease/phosphatase family protein</fullName>
    </submittedName>
</protein>
<proteinExistence type="predicted"/>
<comment type="caution">
    <text evidence="3">The sequence shown here is derived from an EMBL/GenBank/DDBJ whole genome shotgun (WGS) entry which is preliminary data.</text>
</comment>
<dbReference type="Gene3D" id="3.60.10.10">
    <property type="entry name" value="Endonuclease/exonuclease/phosphatase"/>
    <property type="match status" value="1"/>
</dbReference>
<evidence type="ECO:0000259" key="2">
    <source>
        <dbReference type="Pfam" id="PF03372"/>
    </source>
</evidence>
<dbReference type="EMBL" id="JAUJEB010000001">
    <property type="protein sequence ID" value="MDN5211584.1"/>
    <property type="molecule type" value="Genomic_DNA"/>
</dbReference>
<dbReference type="InterPro" id="IPR051916">
    <property type="entry name" value="GPI-anchor_lipid_remodeler"/>
</dbReference>
<keyword evidence="1" id="KW-0812">Transmembrane</keyword>
<dbReference type="Pfam" id="PF03372">
    <property type="entry name" value="Exo_endo_phos"/>
    <property type="match status" value="1"/>
</dbReference>
<dbReference type="InterPro" id="IPR036691">
    <property type="entry name" value="Endo/exonu/phosph_ase_sf"/>
</dbReference>
<evidence type="ECO:0000256" key="1">
    <source>
        <dbReference type="SAM" id="Phobius"/>
    </source>
</evidence>
<dbReference type="GO" id="GO:0004519">
    <property type="term" value="F:endonuclease activity"/>
    <property type="evidence" value="ECO:0007669"/>
    <property type="project" value="UniProtKB-KW"/>
</dbReference>
<name>A0ABT8L1G1_9BACT</name>
<gene>
    <name evidence="3" type="ORF">QQ020_05965</name>
</gene>
<dbReference type="SUPFAM" id="SSF56219">
    <property type="entry name" value="DNase I-like"/>
    <property type="match status" value="1"/>
</dbReference>